<evidence type="ECO:0000313" key="1">
    <source>
        <dbReference type="EMBL" id="KAJ9098137.1"/>
    </source>
</evidence>
<dbReference type="EMBL" id="JASBWT010000015">
    <property type="protein sequence ID" value="KAJ9098137.1"/>
    <property type="molecule type" value="Genomic_DNA"/>
</dbReference>
<accession>A0ACC2VFP4</accession>
<keyword evidence="2" id="KW-1185">Reference proteome</keyword>
<name>A0ACC2VFP4_9TREE</name>
<protein>
    <submittedName>
        <fullName evidence="1">Uncharacterized protein</fullName>
    </submittedName>
</protein>
<proteinExistence type="predicted"/>
<evidence type="ECO:0000313" key="2">
    <source>
        <dbReference type="Proteomes" id="UP001227268"/>
    </source>
</evidence>
<organism evidence="1 2">
    <name type="scientific">Naganishia friedmannii</name>
    <dbReference type="NCBI Taxonomy" id="89922"/>
    <lineage>
        <taxon>Eukaryota</taxon>
        <taxon>Fungi</taxon>
        <taxon>Dikarya</taxon>
        <taxon>Basidiomycota</taxon>
        <taxon>Agaricomycotina</taxon>
        <taxon>Tremellomycetes</taxon>
        <taxon>Filobasidiales</taxon>
        <taxon>Filobasidiaceae</taxon>
        <taxon>Naganishia</taxon>
    </lineage>
</organism>
<reference evidence="1" key="1">
    <citation type="submission" date="2023-04" db="EMBL/GenBank/DDBJ databases">
        <title>Draft Genome sequencing of Naganishia species isolated from polar environments using Oxford Nanopore Technology.</title>
        <authorList>
            <person name="Leo P."/>
            <person name="Venkateswaran K."/>
        </authorList>
    </citation>
    <scope>NUCLEOTIDE SEQUENCE</scope>
    <source>
        <strain evidence="1">MNA-CCFEE 5423</strain>
    </source>
</reference>
<dbReference type="Proteomes" id="UP001227268">
    <property type="component" value="Unassembled WGS sequence"/>
</dbReference>
<gene>
    <name evidence="1" type="ORF">QFC21_004466</name>
</gene>
<sequence>MTPSQNPPSSSQDSPPLSADSDFGVQSMQSSIISDHREKRDSEGPSIVVPVPNDGDQSVILRDALRMAMTMSSEGIAKEDITSRQQGTQARLSQSSQSPQIVHATDGIQRHSRSNSFSAESATPLSLSLSTPASPVSLSSVPASMALSMDLDSDTDMDMETDMDTSTTWSLYGSSGEDSRAGSPASRPRHAAGGPSSGVPEGVATAGARLQSQTGSQEAASSRIGRGPSTFPYPISRRNTATIPSLIRRNTSTQTRSKDDNSTSGPRSFESATRTTTTTTAFGNDTHSRSHWAVQESLDRQRYQGDLFDLVLPVLELPGASVSTTMADSRHRPEKEVKASQTRTPPKTEDCGANSSSVLSMVLCGTNRTTNTFLRDLMRDSRFEVYKFPSSSTRVAPPPQGQDVRGAYYTASVYVVDPPRQGVSHRAIEGKKPVARIKVFGKGQHSNLDNAISYIKHTYTRLDSLLRPPLKEEDPGSLGSSDMYGLVESWVWGPAASGSRNEDVQEADWCELAVLTGDGRHLLGKERSQMEELIAMVPTICYPEDLSSLLSLACGLDFYTPDVQLSSTRPSLRRRTESDVGQVADLLLCIAYEGSEATVDAHRQLRKSGIRSFLQWRSLNLQRSYNESTILGTSRGAASTSLQSPSDSRNLAANHDQNVQEPLPIEQRPIPTLARARGSYEGQPGNWEAGLSRRVAARRDADKERLATSKRKKLPADASTLGTGGSTEKPSTQDRSGFFDDRCVGEGYAASARSGGLGMVKGLRAGWDILKAFVYPLSLMQGVIRPETTGGMKGFGGWGMLKVACVGLIVGLAGLWLSRF</sequence>
<comment type="caution">
    <text evidence="1">The sequence shown here is derived from an EMBL/GenBank/DDBJ whole genome shotgun (WGS) entry which is preliminary data.</text>
</comment>